<keyword evidence="4" id="KW-1185">Reference proteome</keyword>
<accession>A0A2K1IBG2</accession>
<dbReference type="InterPro" id="IPR057670">
    <property type="entry name" value="SH3_retrovirus"/>
</dbReference>
<organism evidence="2">
    <name type="scientific">Physcomitrium patens</name>
    <name type="common">Spreading-leaved earth moss</name>
    <name type="synonym">Physcomitrella patens</name>
    <dbReference type="NCBI Taxonomy" id="3218"/>
    <lineage>
        <taxon>Eukaryota</taxon>
        <taxon>Viridiplantae</taxon>
        <taxon>Streptophyta</taxon>
        <taxon>Embryophyta</taxon>
        <taxon>Bryophyta</taxon>
        <taxon>Bryophytina</taxon>
        <taxon>Bryopsida</taxon>
        <taxon>Funariidae</taxon>
        <taxon>Funariales</taxon>
        <taxon>Funariaceae</taxon>
        <taxon>Physcomitrium</taxon>
    </lineage>
</organism>
<dbReference type="EnsemblPlants" id="Pp3c26_1660V3.1">
    <property type="protein sequence ID" value="PAC:32917779.CDS.1"/>
    <property type="gene ID" value="Pp3c26_1660"/>
</dbReference>
<feature type="domain" description="Retroviral polymerase SH3-like" evidence="1">
    <location>
        <begin position="19"/>
        <end position="72"/>
    </location>
</feature>
<evidence type="ECO:0000313" key="4">
    <source>
        <dbReference type="Proteomes" id="UP000006727"/>
    </source>
</evidence>
<proteinExistence type="predicted"/>
<evidence type="ECO:0000313" key="2">
    <source>
        <dbReference type="EMBL" id="PNR26621.1"/>
    </source>
</evidence>
<gene>
    <name evidence="2" type="ORF">PHYPA_030102</name>
</gene>
<reference evidence="3" key="3">
    <citation type="submission" date="2020-12" db="UniProtKB">
        <authorList>
            <consortium name="EnsemblPlants"/>
        </authorList>
    </citation>
    <scope>IDENTIFICATION</scope>
</reference>
<reference evidence="2 4" key="2">
    <citation type="journal article" date="2018" name="Plant J.">
        <title>The Physcomitrella patens chromosome-scale assembly reveals moss genome structure and evolution.</title>
        <authorList>
            <person name="Lang D."/>
            <person name="Ullrich K.K."/>
            <person name="Murat F."/>
            <person name="Fuchs J."/>
            <person name="Jenkins J."/>
            <person name="Haas F.B."/>
            <person name="Piednoel M."/>
            <person name="Gundlach H."/>
            <person name="Van Bel M."/>
            <person name="Meyberg R."/>
            <person name="Vives C."/>
            <person name="Morata J."/>
            <person name="Symeonidi A."/>
            <person name="Hiss M."/>
            <person name="Muchero W."/>
            <person name="Kamisugi Y."/>
            <person name="Saleh O."/>
            <person name="Blanc G."/>
            <person name="Decker E.L."/>
            <person name="van Gessel N."/>
            <person name="Grimwood J."/>
            <person name="Hayes R.D."/>
            <person name="Graham S.W."/>
            <person name="Gunter L.E."/>
            <person name="McDaniel S.F."/>
            <person name="Hoernstein S.N.W."/>
            <person name="Larsson A."/>
            <person name="Li F.W."/>
            <person name="Perroud P.F."/>
            <person name="Phillips J."/>
            <person name="Ranjan P."/>
            <person name="Rokshar D.S."/>
            <person name="Rothfels C.J."/>
            <person name="Schneider L."/>
            <person name="Shu S."/>
            <person name="Stevenson D.W."/>
            <person name="Thummler F."/>
            <person name="Tillich M."/>
            <person name="Villarreal Aguilar J.C."/>
            <person name="Widiez T."/>
            <person name="Wong G.K."/>
            <person name="Wymore A."/>
            <person name="Zhang Y."/>
            <person name="Zimmer A.D."/>
            <person name="Quatrano R.S."/>
            <person name="Mayer K.F.X."/>
            <person name="Goodstein D."/>
            <person name="Casacuberta J.M."/>
            <person name="Vandepoele K."/>
            <person name="Reski R."/>
            <person name="Cuming A.C."/>
            <person name="Tuskan G.A."/>
            <person name="Maumus F."/>
            <person name="Salse J."/>
            <person name="Schmutz J."/>
            <person name="Rensing S.A."/>
        </authorList>
    </citation>
    <scope>NUCLEOTIDE SEQUENCE [LARGE SCALE GENOMIC DNA]</scope>
    <source>
        <strain evidence="3 4">cv. Gransden 2004</strain>
    </source>
</reference>
<dbReference type="InParanoid" id="A0A2K1IBG2"/>
<protein>
    <recommendedName>
        <fullName evidence="1">Retroviral polymerase SH3-like domain-containing protein</fullName>
    </recommendedName>
</protein>
<evidence type="ECO:0000259" key="1">
    <source>
        <dbReference type="Pfam" id="PF25597"/>
    </source>
</evidence>
<dbReference type="Gramene" id="Pp3c26_1660V3.1">
    <property type="protein sequence ID" value="PAC:32917779.CDS.1"/>
    <property type="gene ID" value="Pp3c26_1660"/>
</dbReference>
<evidence type="ECO:0000313" key="3">
    <source>
        <dbReference type="EnsemblPlants" id="PAC:32917779.CDS.1"/>
    </source>
</evidence>
<dbReference type="Proteomes" id="UP000006727">
    <property type="component" value="Chromosome 26"/>
</dbReference>
<dbReference type="Pfam" id="PF25597">
    <property type="entry name" value="SH3_retrovirus"/>
    <property type="match status" value="1"/>
</dbReference>
<sequence length="75" mass="9204">MYYKFKLNMNFLKIFRYITFTHVPKMQKIKLNKKIKKCILIGFDEYIKVYRMFDPLTHTIVISKDVIYNETKIGF</sequence>
<dbReference type="EMBL" id="ABEU02000026">
    <property type="protein sequence ID" value="PNR26621.1"/>
    <property type="molecule type" value="Genomic_DNA"/>
</dbReference>
<dbReference type="AlphaFoldDB" id="A0A2K1IBG2"/>
<name>A0A2K1IBG2_PHYPA</name>
<reference evidence="2 4" key="1">
    <citation type="journal article" date="2008" name="Science">
        <title>The Physcomitrella genome reveals evolutionary insights into the conquest of land by plants.</title>
        <authorList>
            <person name="Rensing S."/>
            <person name="Lang D."/>
            <person name="Zimmer A."/>
            <person name="Terry A."/>
            <person name="Salamov A."/>
            <person name="Shapiro H."/>
            <person name="Nishiyama T."/>
            <person name="Perroud P.-F."/>
            <person name="Lindquist E."/>
            <person name="Kamisugi Y."/>
            <person name="Tanahashi T."/>
            <person name="Sakakibara K."/>
            <person name="Fujita T."/>
            <person name="Oishi K."/>
            <person name="Shin-I T."/>
            <person name="Kuroki Y."/>
            <person name="Toyoda A."/>
            <person name="Suzuki Y."/>
            <person name="Hashimoto A."/>
            <person name="Yamaguchi K."/>
            <person name="Sugano A."/>
            <person name="Kohara Y."/>
            <person name="Fujiyama A."/>
            <person name="Anterola A."/>
            <person name="Aoki S."/>
            <person name="Ashton N."/>
            <person name="Barbazuk W.B."/>
            <person name="Barker E."/>
            <person name="Bennetzen J."/>
            <person name="Bezanilla M."/>
            <person name="Blankenship R."/>
            <person name="Cho S.H."/>
            <person name="Dutcher S."/>
            <person name="Estelle M."/>
            <person name="Fawcett J.A."/>
            <person name="Gundlach H."/>
            <person name="Hanada K."/>
            <person name="Heyl A."/>
            <person name="Hicks K.A."/>
            <person name="Hugh J."/>
            <person name="Lohr M."/>
            <person name="Mayer K."/>
            <person name="Melkozernov A."/>
            <person name="Murata T."/>
            <person name="Nelson D."/>
            <person name="Pils B."/>
            <person name="Prigge M."/>
            <person name="Reiss B."/>
            <person name="Renner T."/>
            <person name="Rombauts S."/>
            <person name="Rushton P."/>
            <person name="Sanderfoot A."/>
            <person name="Schween G."/>
            <person name="Shiu S.-H."/>
            <person name="Stueber K."/>
            <person name="Theodoulou F.L."/>
            <person name="Tu H."/>
            <person name="Van de Peer Y."/>
            <person name="Verrier P.J."/>
            <person name="Waters E."/>
            <person name="Wood A."/>
            <person name="Yang L."/>
            <person name="Cove D."/>
            <person name="Cuming A."/>
            <person name="Hasebe M."/>
            <person name="Lucas S."/>
            <person name="Mishler D.B."/>
            <person name="Reski R."/>
            <person name="Grigoriev I."/>
            <person name="Quatrano R.S."/>
            <person name="Boore J.L."/>
        </authorList>
    </citation>
    <scope>NUCLEOTIDE SEQUENCE [LARGE SCALE GENOMIC DNA]</scope>
    <source>
        <strain evidence="3 4">cv. Gransden 2004</strain>
    </source>
</reference>